<dbReference type="InterPro" id="IPR001452">
    <property type="entry name" value="SH3_domain"/>
</dbReference>
<dbReference type="InterPro" id="IPR000900">
    <property type="entry name" value="Nebulin_repeat"/>
</dbReference>
<dbReference type="EnsemblMetazoa" id="XM_021061811.2">
    <property type="protein sequence ID" value="XP_020917470.1"/>
    <property type="gene ID" value="LOC110254772"/>
</dbReference>
<dbReference type="GO" id="GO:0051015">
    <property type="term" value="F:actin filament binding"/>
    <property type="evidence" value="ECO:0007669"/>
    <property type="project" value="TreeGrafter"/>
</dbReference>
<dbReference type="Pfam" id="PF00018">
    <property type="entry name" value="SH3_1"/>
    <property type="match status" value="1"/>
</dbReference>
<dbReference type="KEGG" id="epa:110254772"/>
<dbReference type="PROSITE" id="PS00478">
    <property type="entry name" value="LIM_DOMAIN_1"/>
    <property type="match status" value="1"/>
</dbReference>
<dbReference type="InterPro" id="IPR036028">
    <property type="entry name" value="SH3-like_dom_sf"/>
</dbReference>
<dbReference type="SUPFAM" id="SSF50044">
    <property type="entry name" value="SH3-domain"/>
    <property type="match status" value="1"/>
</dbReference>
<organism evidence="11 12">
    <name type="scientific">Exaiptasia diaphana</name>
    <name type="common">Tropical sea anemone</name>
    <name type="synonym">Aiptasia pulchella</name>
    <dbReference type="NCBI Taxonomy" id="2652724"/>
    <lineage>
        <taxon>Eukaryota</taxon>
        <taxon>Metazoa</taxon>
        <taxon>Cnidaria</taxon>
        <taxon>Anthozoa</taxon>
        <taxon>Hexacorallia</taxon>
        <taxon>Actiniaria</taxon>
        <taxon>Aiptasiidae</taxon>
        <taxon>Exaiptasia</taxon>
    </lineage>
</organism>
<feature type="region of interest" description="Disordered" evidence="8">
    <location>
        <begin position="124"/>
        <end position="147"/>
    </location>
</feature>
<dbReference type="Gene3D" id="2.10.110.10">
    <property type="entry name" value="Cysteine Rich Protein"/>
    <property type="match status" value="1"/>
</dbReference>
<dbReference type="OrthoDB" id="5971719at2759"/>
<feature type="compositionally biased region" description="Basic and acidic residues" evidence="8">
    <location>
        <begin position="124"/>
        <end position="135"/>
    </location>
</feature>
<protein>
    <submittedName>
        <fullName evidence="11">Uncharacterized protein</fullName>
    </submittedName>
</protein>
<evidence type="ECO:0000259" key="10">
    <source>
        <dbReference type="PROSITE" id="PS50023"/>
    </source>
</evidence>
<keyword evidence="12" id="KW-1185">Reference proteome</keyword>
<dbReference type="SUPFAM" id="SSF57716">
    <property type="entry name" value="Glucocorticoid receptor-like (DNA-binding domain)"/>
    <property type="match status" value="1"/>
</dbReference>
<evidence type="ECO:0000256" key="4">
    <source>
        <dbReference type="ARBA" id="ARBA00022833"/>
    </source>
</evidence>
<keyword evidence="4 6" id="KW-0862">Zinc</keyword>
<keyword evidence="3" id="KW-0677">Repeat</keyword>
<evidence type="ECO:0000256" key="7">
    <source>
        <dbReference type="PROSITE-ProRule" id="PRU00192"/>
    </source>
</evidence>
<evidence type="ECO:0000313" key="11">
    <source>
        <dbReference type="EnsemblMetazoa" id="XP_020917470.1"/>
    </source>
</evidence>
<dbReference type="PANTHER" id="PTHR46218">
    <property type="entry name" value="LASP"/>
    <property type="match status" value="1"/>
</dbReference>
<dbReference type="PROSITE" id="PS50002">
    <property type="entry name" value="SH3"/>
    <property type="match status" value="1"/>
</dbReference>
<keyword evidence="2 6" id="KW-0479">Metal-binding</keyword>
<feature type="domain" description="LIM zinc-binding" evidence="10">
    <location>
        <begin position="3"/>
        <end position="63"/>
    </location>
</feature>
<proteinExistence type="predicted"/>
<dbReference type="InterPro" id="IPR051759">
    <property type="entry name" value="LIM-SH3_domain_protein"/>
</dbReference>
<evidence type="ECO:0000256" key="8">
    <source>
        <dbReference type="SAM" id="MobiDB-lite"/>
    </source>
</evidence>
<evidence type="ECO:0000256" key="6">
    <source>
        <dbReference type="PROSITE-ProRule" id="PRU00125"/>
    </source>
</evidence>
<dbReference type="SMART" id="SM00326">
    <property type="entry name" value="SH3"/>
    <property type="match status" value="1"/>
</dbReference>
<evidence type="ECO:0000256" key="5">
    <source>
        <dbReference type="ARBA" id="ARBA00023038"/>
    </source>
</evidence>
<dbReference type="InterPro" id="IPR001781">
    <property type="entry name" value="Znf_LIM"/>
</dbReference>
<dbReference type="GO" id="GO:0005737">
    <property type="term" value="C:cytoplasm"/>
    <property type="evidence" value="ECO:0007669"/>
    <property type="project" value="UniProtKB-ARBA"/>
</dbReference>
<dbReference type="PROSITE" id="PS50023">
    <property type="entry name" value="LIM_DOMAIN_2"/>
    <property type="match status" value="1"/>
</dbReference>
<dbReference type="FunFam" id="2.10.110.10:FF:000087">
    <property type="entry name" value="LIM zinc-binding domain-containing Nebulette"/>
    <property type="match status" value="1"/>
</dbReference>
<dbReference type="SMART" id="SM00132">
    <property type="entry name" value="LIM"/>
    <property type="match status" value="1"/>
</dbReference>
<dbReference type="CDD" id="cd09447">
    <property type="entry name" value="LIM_LASP"/>
    <property type="match status" value="1"/>
</dbReference>
<dbReference type="CDD" id="cd11789">
    <property type="entry name" value="SH3_Nebulin_family_C"/>
    <property type="match status" value="1"/>
</dbReference>
<keyword evidence="5 6" id="KW-0440">LIM domain</keyword>
<dbReference type="AlphaFoldDB" id="A0A913Y9Z8"/>
<evidence type="ECO:0000256" key="1">
    <source>
        <dbReference type="ARBA" id="ARBA00022443"/>
    </source>
</evidence>
<dbReference type="Gene3D" id="2.30.30.40">
    <property type="entry name" value="SH3 Domains"/>
    <property type="match status" value="1"/>
</dbReference>
<keyword evidence="1 7" id="KW-0728">SH3 domain</keyword>
<dbReference type="GeneID" id="110254772"/>
<dbReference type="Pfam" id="PF00412">
    <property type="entry name" value="LIM"/>
    <property type="match status" value="1"/>
</dbReference>
<evidence type="ECO:0000259" key="9">
    <source>
        <dbReference type="PROSITE" id="PS50002"/>
    </source>
</evidence>
<evidence type="ECO:0000256" key="2">
    <source>
        <dbReference type="ARBA" id="ARBA00022723"/>
    </source>
</evidence>
<dbReference type="SMART" id="SM00227">
    <property type="entry name" value="NEBU"/>
    <property type="match status" value="2"/>
</dbReference>
<dbReference type="PANTHER" id="PTHR46218:SF4">
    <property type="entry name" value="LIM AND SH3 DOMAIN PROTEIN LASP"/>
    <property type="match status" value="1"/>
</dbReference>
<evidence type="ECO:0000313" key="12">
    <source>
        <dbReference type="Proteomes" id="UP000887567"/>
    </source>
</evidence>
<accession>A0A913Y9Z8</accession>
<feature type="domain" description="SH3" evidence="9">
    <location>
        <begin position="146"/>
        <end position="205"/>
    </location>
</feature>
<feature type="compositionally biased region" description="Polar residues" evidence="8">
    <location>
        <begin position="136"/>
        <end position="147"/>
    </location>
</feature>
<dbReference type="PRINTS" id="PR00452">
    <property type="entry name" value="SH3DOMAIN"/>
</dbReference>
<evidence type="ECO:0000256" key="3">
    <source>
        <dbReference type="ARBA" id="ARBA00022737"/>
    </source>
</evidence>
<dbReference type="OMA" id="VHYPLSK"/>
<dbReference type="PROSITE" id="PS51216">
    <property type="entry name" value="NEBULIN"/>
    <property type="match status" value="1"/>
</dbReference>
<dbReference type="GO" id="GO:0046872">
    <property type="term" value="F:metal ion binding"/>
    <property type="evidence" value="ECO:0007669"/>
    <property type="project" value="UniProtKB-KW"/>
</dbReference>
<dbReference type="GO" id="GO:0005925">
    <property type="term" value="C:focal adhesion"/>
    <property type="evidence" value="ECO:0007669"/>
    <property type="project" value="TreeGrafter"/>
</dbReference>
<reference evidence="11" key="1">
    <citation type="submission" date="2022-11" db="UniProtKB">
        <authorList>
            <consortium name="EnsemblMetazoa"/>
        </authorList>
    </citation>
    <scope>IDENTIFICATION</scope>
</reference>
<dbReference type="Proteomes" id="UP000887567">
    <property type="component" value="Unplaced"/>
</dbReference>
<dbReference type="RefSeq" id="XP_020917470.1">
    <property type="nucleotide sequence ID" value="XM_021061811.2"/>
</dbReference>
<name>A0A913Y9Z8_EXADI</name>
<sequence>MNQLCAKCAKIVYPVEKFNCLDKIWHKGCFKCTVCNMTLNLKNYKGYNRYPYCQAHYPTTRHTEVADTVENRRLAQQTRQQSQIEYTKEFNKEKGSYTAIEDDPETRRHMKVSQNISGVAYRNEHGPHHQGRDSHQTVPQPVSRTRPPSTYVAIYDYTANDFDEVTILEGDTINNVHRIDDGWLEGRVQRTGKYGLFPANYVEPR</sequence>